<reference evidence="2" key="1">
    <citation type="submission" date="2023-01" db="EMBL/GenBank/DDBJ databases">
        <title>Colletotrichum chrysophilum M932 genome sequence.</title>
        <authorList>
            <person name="Baroncelli R."/>
        </authorList>
    </citation>
    <scope>NUCLEOTIDE SEQUENCE</scope>
    <source>
        <strain evidence="2">M932</strain>
    </source>
</reference>
<protein>
    <submittedName>
        <fullName evidence="2">Major facilitator superfamily transporter</fullName>
    </submittedName>
</protein>
<sequence length="99" mass="10655">MPSVQALQDGGDSTDAAREVPSTASAVHQRPVSRPILRTTSFGRLVLRPALLTRTCQSKSLDHVPGTTRYFDDPDRPQAATNAHHGLKVDNSGDVPIIL</sequence>
<comment type="caution">
    <text evidence="2">The sequence shown here is derived from an EMBL/GenBank/DDBJ whole genome shotgun (WGS) entry which is preliminary data.</text>
</comment>
<feature type="region of interest" description="Disordered" evidence="1">
    <location>
        <begin position="1"/>
        <end position="34"/>
    </location>
</feature>
<dbReference type="AlphaFoldDB" id="A0AAD9A0I3"/>
<evidence type="ECO:0000313" key="2">
    <source>
        <dbReference type="EMBL" id="KAK1838925.1"/>
    </source>
</evidence>
<proteinExistence type="predicted"/>
<organism evidence="2 3">
    <name type="scientific">Colletotrichum chrysophilum</name>
    <dbReference type="NCBI Taxonomy" id="1836956"/>
    <lineage>
        <taxon>Eukaryota</taxon>
        <taxon>Fungi</taxon>
        <taxon>Dikarya</taxon>
        <taxon>Ascomycota</taxon>
        <taxon>Pezizomycotina</taxon>
        <taxon>Sordariomycetes</taxon>
        <taxon>Hypocreomycetidae</taxon>
        <taxon>Glomerellales</taxon>
        <taxon>Glomerellaceae</taxon>
        <taxon>Colletotrichum</taxon>
        <taxon>Colletotrichum gloeosporioides species complex</taxon>
    </lineage>
</organism>
<evidence type="ECO:0000256" key="1">
    <source>
        <dbReference type="SAM" id="MobiDB-lite"/>
    </source>
</evidence>
<name>A0AAD9A0I3_9PEZI</name>
<gene>
    <name evidence="2" type="ORF">CCHR01_18447</name>
</gene>
<feature type="region of interest" description="Disordered" evidence="1">
    <location>
        <begin position="61"/>
        <end position="99"/>
    </location>
</feature>
<evidence type="ECO:0000313" key="3">
    <source>
        <dbReference type="Proteomes" id="UP001243330"/>
    </source>
</evidence>
<keyword evidence="3" id="KW-1185">Reference proteome</keyword>
<dbReference type="EMBL" id="JAQOWY010000745">
    <property type="protein sequence ID" value="KAK1838925.1"/>
    <property type="molecule type" value="Genomic_DNA"/>
</dbReference>
<accession>A0AAD9A0I3</accession>
<feature type="non-terminal residue" evidence="2">
    <location>
        <position position="1"/>
    </location>
</feature>
<dbReference type="Proteomes" id="UP001243330">
    <property type="component" value="Unassembled WGS sequence"/>
</dbReference>